<evidence type="ECO:0000256" key="1">
    <source>
        <dbReference type="SAM" id="MobiDB-lite"/>
    </source>
</evidence>
<gene>
    <name evidence="2" type="ORF">F2Q70_00003846</name>
</gene>
<dbReference type="AlphaFoldDB" id="A0A8S9IPZ9"/>
<comment type="caution">
    <text evidence="2">The sequence shown here is derived from an EMBL/GenBank/DDBJ whole genome shotgun (WGS) entry which is preliminary data.</text>
</comment>
<name>A0A8S9IPZ9_BRACR</name>
<evidence type="ECO:0000313" key="2">
    <source>
        <dbReference type="EMBL" id="KAF2570807.1"/>
    </source>
</evidence>
<proteinExistence type="predicted"/>
<feature type="region of interest" description="Disordered" evidence="1">
    <location>
        <begin position="1"/>
        <end position="106"/>
    </location>
</feature>
<feature type="compositionally biased region" description="Basic and acidic residues" evidence="1">
    <location>
        <begin position="1"/>
        <end position="18"/>
    </location>
</feature>
<accession>A0A8S9IPZ9</accession>
<feature type="region of interest" description="Disordered" evidence="1">
    <location>
        <begin position="122"/>
        <end position="185"/>
    </location>
</feature>
<reference evidence="2" key="1">
    <citation type="submission" date="2019-12" db="EMBL/GenBank/DDBJ databases">
        <title>Genome sequencing and annotation of Brassica cretica.</title>
        <authorList>
            <person name="Studholme D.J."/>
            <person name="Sarris P.F."/>
        </authorList>
    </citation>
    <scope>NUCLEOTIDE SEQUENCE</scope>
    <source>
        <strain evidence="2">PFS-102/07</strain>
        <tissue evidence="2">Leaf</tissue>
    </source>
</reference>
<organism evidence="2">
    <name type="scientific">Brassica cretica</name>
    <name type="common">Mustard</name>
    <dbReference type="NCBI Taxonomy" id="69181"/>
    <lineage>
        <taxon>Eukaryota</taxon>
        <taxon>Viridiplantae</taxon>
        <taxon>Streptophyta</taxon>
        <taxon>Embryophyta</taxon>
        <taxon>Tracheophyta</taxon>
        <taxon>Spermatophyta</taxon>
        <taxon>Magnoliopsida</taxon>
        <taxon>eudicotyledons</taxon>
        <taxon>Gunneridae</taxon>
        <taxon>Pentapetalae</taxon>
        <taxon>rosids</taxon>
        <taxon>malvids</taxon>
        <taxon>Brassicales</taxon>
        <taxon>Brassicaceae</taxon>
        <taxon>Brassiceae</taxon>
        <taxon>Brassica</taxon>
    </lineage>
</organism>
<feature type="compositionally biased region" description="Basic and acidic residues" evidence="1">
    <location>
        <begin position="132"/>
        <end position="167"/>
    </location>
</feature>
<feature type="compositionally biased region" description="Polar residues" evidence="1">
    <location>
        <begin position="93"/>
        <end position="104"/>
    </location>
</feature>
<feature type="compositionally biased region" description="Low complexity" evidence="1">
    <location>
        <begin position="25"/>
        <end position="84"/>
    </location>
</feature>
<dbReference type="EMBL" id="QGKY02001015">
    <property type="protein sequence ID" value="KAF2570807.1"/>
    <property type="molecule type" value="Genomic_DNA"/>
</dbReference>
<protein>
    <submittedName>
        <fullName evidence="2">Uncharacterized protein</fullName>
    </submittedName>
</protein>
<sequence length="185" mass="20128">MVEGNKQHRSEELSRAEEAETSYPTSASIDTSTSTSTDGRTPTFTDGTTSTSTDGRTSTSTNGMTSTSTDGTTSTSIDGTTSTSTDDKTLTSIDGSTQKSTDVSSCDLVPDVEREITLEDFLELEDEAQPENLDHNLEKKLDDYQHTSEKDLETSPEASIDRQHPPDIDQYPPNCSVRAWSLRSD</sequence>